<comment type="caution">
    <text evidence="2">The sequence shown here is derived from an EMBL/GenBank/DDBJ whole genome shotgun (WGS) entry which is preliminary data.</text>
</comment>
<name>A0A4R0MLW5_9SPHI</name>
<protein>
    <recommendedName>
        <fullName evidence="4">DUF5050 domain-containing protein</fullName>
    </recommendedName>
</protein>
<proteinExistence type="predicted"/>
<sequence length="522" mass="58448">MKIFHYTIILLALLVAGSCSKDLGNYEYKDINELSIAGVNSTYNMRKGYDTLRINPKINATMDEGDTSRYDYYWILSKGVRLTDTISRKKQLNYPVLLDPANYPLFYKVVDKKTGVVWRANSTLNVSTPVARGLLIMGEDEQGYAEAEMLAMLNDTLHIRQILSKSGLPRLREPVSFVHTGNGSSNADIKLWVFTKTGSYFLDRGELTGTPANNFSRLLYVSEVINPETLHPISFAPQVITAAGAPTNPLYRALITKGGDVFVSFLLINGGDLYNNPINRVSTAQQVRIPAAPYLIYSIGNMASVMWYDTINQRFMNYSSFGSGTASVVLTDDKDKDGNEPIFPWNNAALGRTLVYAENTRNTDLGSTNGNSFAIMKDADNAHYVYKFYASGGAPARRAAYKISPIAVDFDKADFYAFSSNRTVIFYSVGNKLYAYDYNPNNERFYQYAETGGDQITMLKFDTQIDHVTNSLYIATYNSNTKGTLRRFRVGTNPNVVELLPQVNSTWTDLVKVKNINWRAVN</sequence>
<dbReference type="EMBL" id="SJSM01000023">
    <property type="protein sequence ID" value="TCC87437.1"/>
    <property type="molecule type" value="Genomic_DNA"/>
</dbReference>
<dbReference type="Proteomes" id="UP000291117">
    <property type="component" value="Unassembled WGS sequence"/>
</dbReference>
<accession>A0A4R0MLW5</accession>
<feature type="signal peptide" evidence="1">
    <location>
        <begin position="1"/>
        <end position="21"/>
    </location>
</feature>
<organism evidence="2 3">
    <name type="scientific">Pedobacter hiemivivus</name>
    <dbReference type="NCBI Taxonomy" id="2530454"/>
    <lineage>
        <taxon>Bacteria</taxon>
        <taxon>Pseudomonadati</taxon>
        <taxon>Bacteroidota</taxon>
        <taxon>Sphingobacteriia</taxon>
        <taxon>Sphingobacteriales</taxon>
        <taxon>Sphingobacteriaceae</taxon>
        <taxon>Pedobacter</taxon>
    </lineage>
</organism>
<evidence type="ECO:0000313" key="3">
    <source>
        <dbReference type="Proteomes" id="UP000291117"/>
    </source>
</evidence>
<dbReference type="OrthoDB" id="1095195at2"/>
<reference evidence="2 3" key="1">
    <citation type="submission" date="2019-02" db="EMBL/GenBank/DDBJ databases">
        <title>Pedobacter sp. RP-3-8 sp. nov., isolated from Arctic soil.</title>
        <authorList>
            <person name="Dahal R.H."/>
        </authorList>
    </citation>
    <scope>NUCLEOTIDE SEQUENCE [LARGE SCALE GENOMIC DNA]</scope>
    <source>
        <strain evidence="2 3">RP-3-8</strain>
    </source>
</reference>
<feature type="chain" id="PRO_5020990582" description="DUF5050 domain-containing protein" evidence="1">
    <location>
        <begin position="22"/>
        <end position="522"/>
    </location>
</feature>
<dbReference type="InterPro" id="IPR032183">
    <property type="entry name" value="PKD-like"/>
</dbReference>
<keyword evidence="3" id="KW-1185">Reference proteome</keyword>
<dbReference type="AlphaFoldDB" id="A0A4R0MLW5"/>
<gene>
    <name evidence="2" type="ORF">EZ444_22700</name>
</gene>
<evidence type="ECO:0008006" key="4">
    <source>
        <dbReference type="Google" id="ProtNLM"/>
    </source>
</evidence>
<keyword evidence="1" id="KW-0732">Signal</keyword>
<evidence type="ECO:0000256" key="1">
    <source>
        <dbReference type="SAM" id="SignalP"/>
    </source>
</evidence>
<dbReference type="RefSeq" id="WP_131611656.1">
    <property type="nucleotide sequence ID" value="NZ_SJSM01000023.1"/>
</dbReference>
<dbReference type="Pfam" id="PF16407">
    <property type="entry name" value="PKD_2"/>
    <property type="match status" value="1"/>
</dbReference>
<dbReference type="PROSITE" id="PS51257">
    <property type="entry name" value="PROKAR_LIPOPROTEIN"/>
    <property type="match status" value="1"/>
</dbReference>
<evidence type="ECO:0000313" key="2">
    <source>
        <dbReference type="EMBL" id="TCC87437.1"/>
    </source>
</evidence>